<dbReference type="RefSeq" id="WP_181838575.1">
    <property type="nucleotide sequence ID" value="NZ_JPWB01000007.1"/>
</dbReference>
<dbReference type="Gene3D" id="2.60.410.10">
    <property type="entry name" value="D-Ala-D-Ala carboxypeptidase, C-terminal domain"/>
    <property type="match status" value="1"/>
</dbReference>
<feature type="active site" description="Acyl-ester intermediate" evidence="13">
    <location>
        <position position="70"/>
    </location>
</feature>
<dbReference type="SUPFAM" id="SSF69189">
    <property type="entry name" value="Penicillin-binding protein associated domain"/>
    <property type="match status" value="1"/>
</dbReference>
<dbReference type="GO" id="GO:0009002">
    <property type="term" value="F:serine-type D-Ala-D-Ala carboxypeptidase activity"/>
    <property type="evidence" value="ECO:0007669"/>
    <property type="project" value="UniProtKB-EC"/>
</dbReference>
<dbReference type="Gene3D" id="3.40.710.10">
    <property type="entry name" value="DD-peptidase/beta-lactamase superfamily"/>
    <property type="match status" value="1"/>
</dbReference>
<evidence type="ECO:0000256" key="1">
    <source>
        <dbReference type="ARBA" id="ARBA00003217"/>
    </source>
</evidence>
<feature type="binding site" evidence="14">
    <location>
        <position position="232"/>
    </location>
    <ligand>
        <name>substrate</name>
    </ligand>
</feature>
<keyword evidence="7 16" id="KW-0732">Signal</keyword>
<dbReference type="InterPro" id="IPR012338">
    <property type="entry name" value="Beta-lactam/transpept-like"/>
</dbReference>
<dbReference type="EC" id="3.4.16.4" evidence="4"/>
<dbReference type="AlphaFoldDB" id="A0A367V5Z5"/>
<feature type="domain" description="Peptidase S11 D-Ala-D-Ala carboxypeptidase A C-terminal" evidence="17">
    <location>
        <begin position="282"/>
        <end position="372"/>
    </location>
</feature>
<feature type="chain" id="PRO_5016654039" description="serine-type D-Ala-D-Ala carboxypeptidase" evidence="16">
    <location>
        <begin position="39"/>
        <end position="392"/>
    </location>
</feature>
<keyword evidence="8" id="KW-0378">Hydrolase</keyword>
<comment type="function">
    <text evidence="1">Removes C-terminal D-alanyl residues from sugar-peptide cell wall precursors.</text>
</comment>
<proteinExistence type="inferred from homology"/>
<comment type="similarity">
    <text evidence="3 15">Belongs to the peptidase S11 family.</text>
</comment>
<keyword evidence="6" id="KW-0645">Protease</keyword>
<dbReference type="Pfam" id="PF00768">
    <property type="entry name" value="Peptidase_S11"/>
    <property type="match status" value="1"/>
</dbReference>
<dbReference type="GO" id="GO:0009252">
    <property type="term" value="P:peptidoglycan biosynthetic process"/>
    <property type="evidence" value="ECO:0007669"/>
    <property type="project" value="UniProtKB-UniPathway"/>
</dbReference>
<dbReference type="InterPro" id="IPR012907">
    <property type="entry name" value="Peptidase_S11_C"/>
</dbReference>
<dbReference type="Pfam" id="PF07943">
    <property type="entry name" value="PBP5_C"/>
    <property type="match status" value="1"/>
</dbReference>
<comment type="catalytic activity">
    <reaction evidence="12">
        <text>Preferential cleavage: (Ac)2-L-Lys-D-Ala-|-D-Ala. Also transpeptidation of peptidyl-alanyl moieties that are N-acyl substituents of D-alanine.</text>
        <dbReference type="EC" id="3.4.16.4"/>
    </reaction>
</comment>
<evidence type="ECO:0000313" key="19">
    <source>
        <dbReference type="Proteomes" id="UP000253061"/>
    </source>
</evidence>
<feature type="active site" description="Proton acceptor" evidence="13">
    <location>
        <position position="73"/>
    </location>
</feature>
<dbReference type="GO" id="GO:0006508">
    <property type="term" value="P:proteolysis"/>
    <property type="evidence" value="ECO:0007669"/>
    <property type="project" value="UniProtKB-KW"/>
</dbReference>
<dbReference type="SMART" id="SM00936">
    <property type="entry name" value="PBP5_C"/>
    <property type="match status" value="1"/>
</dbReference>
<evidence type="ECO:0000256" key="12">
    <source>
        <dbReference type="ARBA" id="ARBA00034000"/>
    </source>
</evidence>
<evidence type="ECO:0000256" key="8">
    <source>
        <dbReference type="ARBA" id="ARBA00022801"/>
    </source>
</evidence>
<dbReference type="InterPro" id="IPR001967">
    <property type="entry name" value="Peptidase_S11_N"/>
</dbReference>
<keyword evidence="10" id="KW-0573">Peptidoglycan synthesis</keyword>
<evidence type="ECO:0000256" key="3">
    <source>
        <dbReference type="ARBA" id="ARBA00007164"/>
    </source>
</evidence>
<evidence type="ECO:0000256" key="10">
    <source>
        <dbReference type="ARBA" id="ARBA00022984"/>
    </source>
</evidence>
<comment type="caution">
    <text evidence="18">The sequence shown here is derived from an EMBL/GenBank/DDBJ whole genome shotgun (WGS) entry which is preliminary data.</text>
</comment>
<dbReference type="GO" id="GO:0008360">
    <property type="term" value="P:regulation of cell shape"/>
    <property type="evidence" value="ECO:0007669"/>
    <property type="project" value="UniProtKB-KW"/>
</dbReference>
<dbReference type="GO" id="GO:0071555">
    <property type="term" value="P:cell wall organization"/>
    <property type="evidence" value="ECO:0007669"/>
    <property type="project" value="UniProtKB-KW"/>
</dbReference>
<dbReference type="UniPathway" id="UPA00219"/>
<comment type="pathway">
    <text evidence="2">Cell wall biogenesis; peptidoglycan biosynthesis.</text>
</comment>
<evidence type="ECO:0000256" key="6">
    <source>
        <dbReference type="ARBA" id="ARBA00022670"/>
    </source>
</evidence>
<feature type="signal peptide" evidence="16">
    <location>
        <begin position="1"/>
        <end position="38"/>
    </location>
</feature>
<dbReference type="SUPFAM" id="SSF56601">
    <property type="entry name" value="beta-lactamase/transpeptidase-like"/>
    <property type="match status" value="1"/>
</dbReference>
<keyword evidence="9" id="KW-0133">Cell shape</keyword>
<evidence type="ECO:0000256" key="2">
    <source>
        <dbReference type="ARBA" id="ARBA00004752"/>
    </source>
</evidence>
<accession>A0A367V5Z5</accession>
<dbReference type="InterPro" id="IPR037167">
    <property type="entry name" value="Peptidase_S11_C_sf"/>
</dbReference>
<evidence type="ECO:0000256" key="14">
    <source>
        <dbReference type="PIRSR" id="PIRSR618044-2"/>
    </source>
</evidence>
<evidence type="ECO:0000256" key="11">
    <source>
        <dbReference type="ARBA" id="ARBA00023316"/>
    </source>
</evidence>
<reference evidence="18 19" key="1">
    <citation type="submission" date="2014-07" db="EMBL/GenBank/DDBJ databases">
        <title>Draft genome sequence of Thalassospira profundimaris R8-17.</title>
        <authorList>
            <person name="Lai Q."/>
            <person name="Shao Z."/>
        </authorList>
    </citation>
    <scope>NUCLEOTIDE SEQUENCE [LARGE SCALE GENOMIC DNA]</scope>
    <source>
        <strain evidence="18 19">R8-17</strain>
    </source>
</reference>
<evidence type="ECO:0000256" key="4">
    <source>
        <dbReference type="ARBA" id="ARBA00012448"/>
    </source>
</evidence>
<evidence type="ECO:0000256" key="16">
    <source>
        <dbReference type="SAM" id="SignalP"/>
    </source>
</evidence>
<evidence type="ECO:0000256" key="9">
    <source>
        <dbReference type="ARBA" id="ARBA00022960"/>
    </source>
</evidence>
<evidence type="ECO:0000256" key="13">
    <source>
        <dbReference type="PIRSR" id="PIRSR618044-1"/>
    </source>
</evidence>
<name>A0A367V5Z5_9PROT</name>
<feature type="active site" evidence="13">
    <location>
        <position position="130"/>
    </location>
</feature>
<protein>
    <recommendedName>
        <fullName evidence="4">serine-type D-Ala-D-Ala carboxypeptidase</fullName>
        <ecNumber evidence="4">3.4.16.4</ecNumber>
    </recommendedName>
</protein>
<evidence type="ECO:0000259" key="17">
    <source>
        <dbReference type="SMART" id="SM00936"/>
    </source>
</evidence>
<dbReference type="PANTHER" id="PTHR21581">
    <property type="entry name" value="D-ALANYL-D-ALANINE CARBOXYPEPTIDASE"/>
    <property type="match status" value="1"/>
</dbReference>
<evidence type="ECO:0000313" key="18">
    <source>
        <dbReference type="EMBL" id="RCK20607.1"/>
    </source>
</evidence>
<dbReference type="InterPro" id="IPR015956">
    <property type="entry name" value="Peniciliin-bd_prot_C_sf"/>
</dbReference>
<evidence type="ECO:0000256" key="5">
    <source>
        <dbReference type="ARBA" id="ARBA00022645"/>
    </source>
</evidence>
<keyword evidence="11" id="KW-0961">Cell wall biogenesis/degradation</keyword>
<dbReference type="Proteomes" id="UP000253061">
    <property type="component" value="Unassembled WGS sequence"/>
</dbReference>
<dbReference type="EMBL" id="JPWB01000007">
    <property type="protein sequence ID" value="RCK20607.1"/>
    <property type="molecule type" value="Genomic_DNA"/>
</dbReference>
<sequence>MTLMPPVPFKNTLNRVVAGAFILGSVMATSMSSASAQAIETNAREAFIMDFDTGAVLLDKEGDTLTEPASMTKMMTVHMLFKYIKDGRVSMDDTFHVSEKAWRKGGSKMFVEVNSNVSVSDLLHGIIVQSGNDAAIVVAEGLGGSEEAFAEAMTEEARAIGMTKSVFKNATGWPAEGHLVTVRDLAILARDTIRNFPDLYELYSIKEFTYNGIRQPNRNPLLGTSAGVDGLKTGHTEAAGYGLTASAERDDRRLILVVNGLGSVRERRTESQKLLDWGFREFDNYDLFAEGETVSSANVWLGSEPKVDLVADKEVLLTLPRTASRDMKVSVVYEGPVPAPISQGDQIAMLKVEVPDQDTIEFPLYAAHDVGRLGFVGRIGAAIKYLLWGANG</sequence>
<gene>
    <name evidence="18" type="ORF">TH6_16275</name>
</gene>
<organism evidence="18 19">
    <name type="scientific">Thalassospira profundimaris</name>
    <dbReference type="NCBI Taxonomy" id="502049"/>
    <lineage>
        <taxon>Bacteria</taxon>
        <taxon>Pseudomonadati</taxon>
        <taxon>Pseudomonadota</taxon>
        <taxon>Alphaproteobacteria</taxon>
        <taxon>Rhodospirillales</taxon>
        <taxon>Thalassospiraceae</taxon>
        <taxon>Thalassospira</taxon>
    </lineage>
</organism>
<evidence type="ECO:0000256" key="7">
    <source>
        <dbReference type="ARBA" id="ARBA00022729"/>
    </source>
</evidence>
<dbReference type="PRINTS" id="PR00725">
    <property type="entry name" value="DADACBPTASE1"/>
</dbReference>
<dbReference type="PANTHER" id="PTHR21581:SF6">
    <property type="entry name" value="TRAFFICKING PROTEIN PARTICLE COMPLEX SUBUNIT 12"/>
    <property type="match status" value="1"/>
</dbReference>
<keyword evidence="5 18" id="KW-0121">Carboxypeptidase</keyword>
<dbReference type="InterPro" id="IPR018044">
    <property type="entry name" value="Peptidase_S11"/>
</dbReference>
<evidence type="ECO:0000256" key="15">
    <source>
        <dbReference type="RuleBase" id="RU004016"/>
    </source>
</evidence>